<keyword evidence="3" id="KW-1185">Reference proteome</keyword>
<accession>A0A650CHY6</accession>
<dbReference type="InterPro" id="IPR029060">
    <property type="entry name" value="PIN-like_dom_sf"/>
</dbReference>
<dbReference type="KEGG" id="soh:D1869_08850"/>
<name>A0A650CHY6_SULOH</name>
<proteinExistence type="predicted"/>
<protein>
    <submittedName>
        <fullName evidence="2">PIN domain-containing protein</fullName>
    </submittedName>
</protein>
<dbReference type="Proteomes" id="UP000427373">
    <property type="component" value="Chromosome"/>
</dbReference>
<sequence length="142" mass="16527">MKRSKIVMRILIDTSFILPALGIDVGEEIINIIKEFYNHEVYFTELSLLEAMWVIKRLIKQGIEVDFNVVKTGLKSINKTYRLVKIPISAYIKAVNDKRHNDLIDLILYYTAKAYNLRLLSLDLKLKEIDKENIVIQSLNES</sequence>
<evidence type="ECO:0000313" key="2">
    <source>
        <dbReference type="EMBL" id="QGR17285.1"/>
    </source>
</evidence>
<dbReference type="EMBL" id="CP045484">
    <property type="protein sequence ID" value="QGR17285.1"/>
    <property type="molecule type" value="Genomic_DNA"/>
</dbReference>
<feature type="domain" description="PIN" evidence="1">
    <location>
        <begin position="10"/>
        <end position="131"/>
    </location>
</feature>
<reference evidence="2 3" key="1">
    <citation type="submission" date="2019-10" db="EMBL/GenBank/DDBJ databases">
        <title>Genome Sequences from Six Type Strain Members of the Archaeal Family Sulfolobaceae: Acidianus ambivalens, Acidianus infernus, Metallosphaera prunae, Stygiolobus azoricus, Sulfolobus metallicus, and Sulfurisphaera ohwakuensis.</title>
        <authorList>
            <person name="Counts J.A."/>
            <person name="Kelly R.M."/>
        </authorList>
    </citation>
    <scope>NUCLEOTIDE SEQUENCE [LARGE SCALE GENOMIC DNA]</scope>
    <source>
        <strain evidence="2 3">TA-1</strain>
    </source>
</reference>
<dbReference type="InterPro" id="IPR002716">
    <property type="entry name" value="PIN_dom"/>
</dbReference>
<gene>
    <name evidence="2" type="ORF">D1869_08850</name>
</gene>
<evidence type="ECO:0000259" key="1">
    <source>
        <dbReference type="Pfam" id="PF01850"/>
    </source>
</evidence>
<evidence type="ECO:0000313" key="3">
    <source>
        <dbReference type="Proteomes" id="UP000427373"/>
    </source>
</evidence>
<dbReference type="SUPFAM" id="SSF88723">
    <property type="entry name" value="PIN domain-like"/>
    <property type="match status" value="1"/>
</dbReference>
<dbReference type="AlphaFoldDB" id="A0A650CHY6"/>
<dbReference type="OrthoDB" id="46150at2157"/>
<dbReference type="Pfam" id="PF01850">
    <property type="entry name" value="PIN"/>
    <property type="match status" value="1"/>
</dbReference>
<organism evidence="2 3">
    <name type="scientific">Sulfurisphaera ohwakuensis</name>
    <dbReference type="NCBI Taxonomy" id="69656"/>
    <lineage>
        <taxon>Archaea</taxon>
        <taxon>Thermoproteota</taxon>
        <taxon>Thermoprotei</taxon>
        <taxon>Sulfolobales</taxon>
        <taxon>Sulfolobaceae</taxon>
        <taxon>Sulfurisphaera</taxon>
    </lineage>
</organism>